<sequence>MQLSLRDVAFAGPVARDRRLTNAQDEHRHGLCRLRNWAAWRQMFTDNALLVSIAQLVGHVISPFLQGQGGPGELNLRGERHMPQKEAVPWRRDEPLDQQVNGGAHARHGVER</sequence>
<protein>
    <submittedName>
        <fullName evidence="2">Uncharacterized protein</fullName>
    </submittedName>
</protein>
<dbReference type="AlphaFoldDB" id="A0A401RAN5"/>
<evidence type="ECO:0000256" key="1">
    <source>
        <dbReference type="SAM" id="MobiDB-lite"/>
    </source>
</evidence>
<proteinExistence type="predicted"/>
<accession>A0A401RAN5</accession>
<comment type="caution">
    <text evidence="2">The sequence shown here is derived from an EMBL/GenBank/DDBJ whole genome shotgun (WGS) entry which is preliminary data.</text>
</comment>
<organism evidence="2 3">
    <name type="scientific">Streptomyces noursei</name>
    <name type="common">Streptomyces albulus</name>
    <dbReference type="NCBI Taxonomy" id="1971"/>
    <lineage>
        <taxon>Bacteria</taxon>
        <taxon>Bacillati</taxon>
        <taxon>Actinomycetota</taxon>
        <taxon>Actinomycetes</taxon>
        <taxon>Kitasatosporales</taxon>
        <taxon>Streptomycetaceae</taxon>
        <taxon>Streptomyces</taxon>
    </lineage>
</organism>
<evidence type="ECO:0000313" key="3">
    <source>
        <dbReference type="Proteomes" id="UP000288351"/>
    </source>
</evidence>
<gene>
    <name evidence="2" type="ORF">SALB_07516</name>
</gene>
<dbReference type="Proteomes" id="UP000288351">
    <property type="component" value="Unassembled WGS sequence"/>
</dbReference>
<feature type="compositionally biased region" description="Basic and acidic residues" evidence="1">
    <location>
        <begin position="76"/>
        <end position="95"/>
    </location>
</feature>
<name>A0A401RAN5_STRNR</name>
<evidence type="ECO:0000313" key="2">
    <source>
        <dbReference type="EMBL" id="GCB94715.1"/>
    </source>
</evidence>
<feature type="region of interest" description="Disordered" evidence="1">
    <location>
        <begin position="68"/>
        <end position="112"/>
    </location>
</feature>
<dbReference type="EMBL" id="BHXC01000007">
    <property type="protein sequence ID" value="GCB94715.1"/>
    <property type="molecule type" value="Genomic_DNA"/>
</dbReference>
<reference evidence="2 3" key="1">
    <citation type="journal article" date="2019" name="Microbiol. Resour. Announc.">
        <title>Draft Genome Sequence of the Most Traditional epsilon-Poly-l-Lysine Producer, Streptomyces albulus NBRC14147.</title>
        <authorList>
            <person name="Yamanaka K."/>
            <person name="Hamano Y."/>
        </authorList>
    </citation>
    <scope>NUCLEOTIDE SEQUENCE [LARGE SCALE GENOMIC DNA]</scope>
    <source>
        <strain evidence="2 3">NBRC 14147</strain>
    </source>
</reference>